<reference evidence="5 6" key="1">
    <citation type="submission" date="2013-11" db="EMBL/GenBank/DDBJ databases">
        <title>The Genome Sequence of Phytophthora parasitica P1976.</title>
        <authorList>
            <consortium name="The Broad Institute Genomics Platform"/>
            <person name="Russ C."/>
            <person name="Tyler B."/>
            <person name="Panabieres F."/>
            <person name="Shan W."/>
            <person name="Tripathy S."/>
            <person name="Grunwald N."/>
            <person name="Machado M."/>
            <person name="Johnson C.S."/>
            <person name="Walker B."/>
            <person name="Young S."/>
            <person name="Zeng Q."/>
            <person name="Gargeya S."/>
            <person name="Fitzgerald M."/>
            <person name="Haas B."/>
            <person name="Abouelleil A."/>
            <person name="Allen A.W."/>
            <person name="Alvarado L."/>
            <person name="Arachchi H.M."/>
            <person name="Berlin A.M."/>
            <person name="Chapman S.B."/>
            <person name="Gainer-Dewar J."/>
            <person name="Goldberg J."/>
            <person name="Griggs A."/>
            <person name="Gujja S."/>
            <person name="Hansen M."/>
            <person name="Howarth C."/>
            <person name="Imamovic A."/>
            <person name="Ireland A."/>
            <person name="Larimer J."/>
            <person name="McCowan C."/>
            <person name="Murphy C."/>
            <person name="Pearson M."/>
            <person name="Poon T.W."/>
            <person name="Priest M."/>
            <person name="Roberts A."/>
            <person name="Saif S."/>
            <person name="Shea T."/>
            <person name="Sisk P."/>
            <person name="Sykes S."/>
            <person name="Wortman J."/>
            <person name="Nusbaum C."/>
            <person name="Birren B."/>
        </authorList>
    </citation>
    <scope>NUCLEOTIDE SEQUENCE [LARGE SCALE GENOMIC DNA]</scope>
    <source>
        <strain evidence="5 6">P1976</strain>
    </source>
</reference>
<sequence length="116" mass="12725">MAEASLFCAVIGVERVFLVDIAQSKTVGNLKIAIKDQKIGVLGEVDAERLQLFWSGTTASGWQPILTMSSSKELVESADLDNVLEGKGPLTSKQFHVLMKIVPQTKLKRQRNGGRR</sequence>
<feature type="domain" description="Crinkler effector protein N-terminal" evidence="4">
    <location>
        <begin position="5"/>
        <end position="81"/>
    </location>
</feature>
<keyword evidence="3" id="KW-0964">Secreted</keyword>
<organism evidence="5 6">
    <name type="scientific">Phytophthora nicotianae P1976</name>
    <dbReference type="NCBI Taxonomy" id="1317066"/>
    <lineage>
        <taxon>Eukaryota</taxon>
        <taxon>Sar</taxon>
        <taxon>Stramenopiles</taxon>
        <taxon>Oomycota</taxon>
        <taxon>Peronosporomycetes</taxon>
        <taxon>Peronosporales</taxon>
        <taxon>Peronosporaceae</taxon>
        <taxon>Phytophthora</taxon>
    </lineage>
</organism>
<evidence type="ECO:0000313" key="5">
    <source>
        <dbReference type="EMBL" id="ETO68552.1"/>
    </source>
</evidence>
<dbReference type="InterPro" id="IPR045379">
    <property type="entry name" value="Crinkler_N"/>
</dbReference>
<comment type="subcellular location">
    <subcellularLocation>
        <location evidence="1">Host cell</location>
    </subcellularLocation>
    <subcellularLocation>
        <location evidence="2">Secreted</location>
    </subcellularLocation>
</comment>
<accession>A0A080ZPJ1</accession>
<proteinExistence type="predicted"/>
<protein>
    <recommendedName>
        <fullName evidence="4">Crinkler effector protein N-terminal domain-containing protein</fullName>
    </recommendedName>
</protein>
<evidence type="ECO:0000256" key="2">
    <source>
        <dbReference type="ARBA" id="ARBA00004613"/>
    </source>
</evidence>
<dbReference type="Pfam" id="PF20147">
    <property type="entry name" value="Crinkler"/>
    <property type="match status" value="1"/>
</dbReference>
<name>A0A080ZPJ1_PHYNI</name>
<gene>
    <name evidence="5" type="ORF">F444_14609</name>
</gene>
<evidence type="ECO:0000259" key="4">
    <source>
        <dbReference type="Pfam" id="PF20147"/>
    </source>
</evidence>
<dbReference type="GO" id="GO:0005576">
    <property type="term" value="C:extracellular region"/>
    <property type="evidence" value="ECO:0007669"/>
    <property type="project" value="UniProtKB-SubCell"/>
</dbReference>
<dbReference type="Proteomes" id="UP000028582">
    <property type="component" value="Unassembled WGS sequence"/>
</dbReference>
<dbReference type="AlphaFoldDB" id="A0A080ZPJ1"/>
<comment type="caution">
    <text evidence="5">The sequence shown here is derived from an EMBL/GenBank/DDBJ whole genome shotgun (WGS) entry which is preliminary data.</text>
</comment>
<dbReference type="GO" id="GO:0043657">
    <property type="term" value="C:host cell"/>
    <property type="evidence" value="ECO:0007669"/>
    <property type="project" value="UniProtKB-SubCell"/>
</dbReference>
<evidence type="ECO:0000313" key="6">
    <source>
        <dbReference type="Proteomes" id="UP000028582"/>
    </source>
</evidence>
<dbReference type="EMBL" id="ANJA01002629">
    <property type="protein sequence ID" value="ETO68552.1"/>
    <property type="molecule type" value="Genomic_DNA"/>
</dbReference>
<evidence type="ECO:0000256" key="3">
    <source>
        <dbReference type="ARBA" id="ARBA00022525"/>
    </source>
</evidence>
<evidence type="ECO:0000256" key="1">
    <source>
        <dbReference type="ARBA" id="ARBA00004340"/>
    </source>
</evidence>